<reference evidence="1" key="1">
    <citation type="submission" date="2022-09" db="EMBL/GenBank/DDBJ databases">
        <title>A Global Phylogenomic Analysis of the Shiitake Genus Lentinula.</title>
        <authorList>
            <consortium name="DOE Joint Genome Institute"/>
            <person name="Sierra-Patev S."/>
            <person name="Min B."/>
            <person name="Naranjo-Ortiz M."/>
            <person name="Looney B."/>
            <person name="Konkel Z."/>
            <person name="Slot J.C."/>
            <person name="Sakamoto Y."/>
            <person name="Steenwyk J.L."/>
            <person name="Rokas A."/>
            <person name="Carro J."/>
            <person name="Camarero S."/>
            <person name="Ferreira P."/>
            <person name="Molpeceres G."/>
            <person name="Ruiz-Duenas F.J."/>
            <person name="Serrano A."/>
            <person name="Henrissat B."/>
            <person name="Drula E."/>
            <person name="Hughes K.W."/>
            <person name="Mata J.L."/>
            <person name="Ishikawa N.K."/>
            <person name="Vargas-Isla R."/>
            <person name="Ushijima S."/>
            <person name="Smith C.A."/>
            <person name="Ahrendt S."/>
            <person name="Andreopoulos W."/>
            <person name="He G."/>
            <person name="Labutti K."/>
            <person name="Lipzen A."/>
            <person name="Ng V."/>
            <person name="Riley R."/>
            <person name="Sandor L."/>
            <person name="Barry K."/>
            <person name="Martinez A.T."/>
            <person name="Xiao Y."/>
            <person name="Gibbons J.G."/>
            <person name="Terashima K."/>
            <person name="Grigoriev I.V."/>
            <person name="Hibbett D.S."/>
        </authorList>
    </citation>
    <scope>NUCLEOTIDE SEQUENCE</scope>
    <source>
        <strain evidence="1">TMI1499</strain>
    </source>
</reference>
<name>A0ACC1TQU7_9AGAR</name>
<evidence type="ECO:0000313" key="2">
    <source>
        <dbReference type="Proteomes" id="UP001163835"/>
    </source>
</evidence>
<sequence length="762" mass="84835">MPSSPHQARSVSPHSVAAASSSIPFKQGGVPPAMSEDEDDIDQLAFTLDTPSHPQLNFFEKIFNTGKSLASYSQDHPLWFLLSSLVSSEYLCGASGIALMFELLVKKDLQFRKDTPFLVFRSPIFLELHGTPAQKASWTIPVDLWQWYDALLHQRTSSTTVLLELNMLDEDDDLDRDHQELSRFIDTQCQEAAVASKRKRASSPSGPGETTPSDSHGKTSQKRHCHLSPPPASLPVVPRLVRLVVPPGRPSHSKPVIDTNPSMPTTSLDPIVIDNLTSPRDSQNRSHPIPVTSNQPGSVQGPTDLVCLAAIAEQRASADRAPLGSIKGVGQDLLSSKAHQREVEQLRTSQQEVLQRGLEYSRVLDQFQTLERALPGRAEQTLLERLHEIQEELITAREEREEADRRRSASTRRNSELRTSLEQQQGLVDESNALAARQRQHIETLQEEVHQFRDHASFLERMVREFPEEGFYNVSLPPVSELEGELTRMHEDLHLVATFAHRLYCSSPGSLIEAMIPLLQQGLDSTDPDLIVRNFQLVLEYLQASRGIHGELHVQTLSSLHYFFNNAADRDNGLYRLVLDNSRLPDDFPFATIAQHAGYAPPFESALEPPLHCRMFALDTALPYHGAGRWEDTVPAFPSLARFTRDWEELMVAYVHHLSDTPLPEPPAHANIAVGDKTVIFPPVSRPVPLFLSEQCFPTSPSPPCTSPVPPPLFGSVAPLAIALTGDDDNDLYESLEEASRRLPWGSVEAGNSEIDIKEESM</sequence>
<dbReference type="Proteomes" id="UP001163835">
    <property type="component" value="Unassembled WGS sequence"/>
</dbReference>
<accession>A0ACC1TQU7</accession>
<comment type="caution">
    <text evidence="1">The sequence shown here is derived from an EMBL/GenBank/DDBJ whole genome shotgun (WGS) entry which is preliminary data.</text>
</comment>
<dbReference type="EMBL" id="MU795359">
    <property type="protein sequence ID" value="KAJ3806943.1"/>
    <property type="molecule type" value="Genomic_DNA"/>
</dbReference>
<protein>
    <submittedName>
        <fullName evidence="1">Uncharacterized protein</fullName>
    </submittedName>
</protein>
<evidence type="ECO:0000313" key="1">
    <source>
        <dbReference type="EMBL" id="KAJ3806943.1"/>
    </source>
</evidence>
<gene>
    <name evidence="1" type="ORF">F5876DRAFT_68515</name>
</gene>
<keyword evidence="2" id="KW-1185">Reference proteome</keyword>
<proteinExistence type="predicted"/>
<organism evidence="1 2">
    <name type="scientific">Lentinula aff. lateritia</name>
    <dbReference type="NCBI Taxonomy" id="2804960"/>
    <lineage>
        <taxon>Eukaryota</taxon>
        <taxon>Fungi</taxon>
        <taxon>Dikarya</taxon>
        <taxon>Basidiomycota</taxon>
        <taxon>Agaricomycotina</taxon>
        <taxon>Agaricomycetes</taxon>
        <taxon>Agaricomycetidae</taxon>
        <taxon>Agaricales</taxon>
        <taxon>Marasmiineae</taxon>
        <taxon>Omphalotaceae</taxon>
        <taxon>Lentinula</taxon>
    </lineage>
</organism>